<keyword evidence="10" id="KW-1185">Reference proteome</keyword>
<sequence length="161" mass="16958">MRGRRRSALLSSLLYASAGCFVLGAGVTVVDVALRGLAGRNVPAAIELTSFAIGLGALLAMPACYWLRSNVTARLLSELMPRRFGRPLSRLGAASAVVFAAVLFWVMAGNTLSKIGSPETSRDLGLPMPVLLGIVSVTLGLSLLAALVGLWTEWRGARPHD</sequence>
<evidence type="ECO:0000313" key="9">
    <source>
        <dbReference type="EMBL" id="MFC7704472.1"/>
    </source>
</evidence>
<gene>
    <name evidence="9" type="ORF">ACFQXB_09720</name>
</gene>
<evidence type="ECO:0000313" key="10">
    <source>
        <dbReference type="Proteomes" id="UP001596516"/>
    </source>
</evidence>
<comment type="caution">
    <text evidence="9">The sequence shown here is derived from an EMBL/GenBank/DDBJ whole genome shotgun (WGS) entry which is preliminary data.</text>
</comment>
<evidence type="ECO:0000256" key="2">
    <source>
        <dbReference type="ARBA" id="ARBA00022448"/>
    </source>
</evidence>
<name>A0ABW2UIG4_9RHOB</name>
<keyword evidence="5 7" id="KW-1133">Transmembrane helix</keyword>
<dbReference type="Pfam" id="PF04290">
    <property type="entry name" value="DctQ"/>
    <property type="match status" value="1"/>
</dbReference>
<keyword evidence="7" id="KW-0997">Cell inner membrane</keyword>
<organism evidence="9 10">
    <name type="scientific">Plastorhodobacter daqingensis</name>
    <dbReference type="NCBI Taxonomy" id="1387281"/>
    <lineage>
        <taxon>Bacteria</taxon>
        <taxon>Pseudomonadati</taxon>
        <taxon>Pseudomonadota</taxon>
        <taxon>Alphaproteobacteria</taxon>
        <taxon>Rhodobacterales</taxon>
        <taxon>Paracoccaceae</taxon>
        <taxon>Plastorhodobacter</taxon>
    </lineage>
</organism>
<feature type="transmembrane region" description="Helical" evidence="7">
    <location>
        <begin position="128"/>
        <end position="151"/>
    </location>
</feature>
<protein>
    <recommendedName>
        <fullName evidence="7">TRAP transporter small permease protein</fullName>
    </recommendedName>
</protein>
<keyword evidence="2 7" id="KW-0813">Transport</keyword>
<comment type="caution">
    <text evidence="7">Lacks conserved residue(s) required for the propagation of feature annotation.</text>
</comment>
<dbReference type="RefSeq" id="WP_377402806.1">
    <property type="nucleotide sequence ID" value="NZ_JBHTFQ010000004.1"/>
</dbReference>
<evidence type="ECO:0000256" key="4">
    <source>
        <dbReference type="ARBA" id="ARBA00022692"/>
    </source>
</evidence>
<feature type="transmembrane region" description="Helical" evidence="7">
    <location>
        <begin position="48"/>
        <end position="67"/>
    </location>
</feature>
<reference evidence="10" key="1">
    <citation type="journal article" date="2019" name="Int. J. Syst. Evol. Microbiol.">
        <title>The Global Catalogue of Microorganisms (GCM) 10K type strain sequencing project: providing services to taxonomists for standard genome sequencing and annotation.</title>
        <authorList>
            <consortium name="The Broad Institute Genomics Platform"/>
            <consortium name="The Broad Institute Genome Sequencing Center for Infectious Disease"/>
            <person name="Wu L."/>
            <person name="Ma J."/>
        </authorList>
    </citation>
    <scope>NUCLEOTIDE SEQUENCE [LARGE SCALE GENOMIC DNA]</scope>
    <source>
        <strain evidence="10">CGMCC 1.12750</strain>
    </source>
</reference>
<evidence type="ECO:0000259" key="8">
    <source>
        <dbReference type="Pfam" id="PF04290"/>
    </source>
</evidence>
<keyword evidence="4 7" id="KW-0812">Transmembrane</keyword>
<dbReference type="EMBL" id="JBHTFQ010000004">
    <property type="protein sequence ID" value="MFC7704472.1"/>
    <property type="molecule type" value="Genomic_DNA"/>
</dbReference>
<evidence type="ECO:0000256" key="1">
    <source>
        <dbReference type="ARBA" id="ARBA00004651"/>
    </source>
</evidence>
<comment type="subcellular location">
    <subcellularLocation>
        <location evidence="7">Cell inner membrane</location>
        <topology evidence="7">Multi-pass membrane protein</topology>
    </subcellularLocation>
    <subcellularLocation>
        <location evidence="1">Cell membrane</location>
        <topology evidence="1">Multi-pass membrane protein</topology>
    </subcellularLocation>
</comment>
<comment type="similarity">
    <text evidence="7">Belongs to the TRAP transporter small permease family.</text>
</comment>
<dbReference type="Proteomes" id="UP001596516">
    <property type="component" value="Unassembled WGS sequence"/>
</dbReference>
<keyword evidence="6 7" id="KW-0472">Membrane</keyword>
<evidence type="ECO:0000256" key="3">
    <source>
        <dbReference type="ARBA" id="ARBA00022475"/>
    </source>
</evidence>
<comment type="subunit">
    <text evidence="7">The complex comprises the extracytoplasmic solute receptor protein and the two transmembrane proteins.</text>
</comment>
<evidence type="ECO:0000256" key="6">
    <source>
        <dbReference type="ARBA" id="ARBA00023136"/>
    </source>
</evidence>
<keyword evidence="3" id="KW-1003">Cell membrane</keyword>
<dbReference type="PROSITE" id="PS51257">
    <property type="entry name" value="PROKAR_LIPOPROTEIN"/>
    <property type="match status" value="1"/>
</dbReference>
<accession>A0ABW2UIG4</accession>
<evidence type="ECO:0000256" key="5">
    <source>
        <dbReference type="ARBA" id="ARBA00022989"/>
    </source>
</evidence>
<feature type="domain" description="Tripartite ATP-independent periplasmic transporters DctQ component" evidence="8">
    <location>
        <begin position="25"/>
        <end position="155"/>
    </location>
</feature>
<evidence type="ECO:0000256" key="7">
    <source>
        <dbReference type="RuleBase" id="RU369079"/>
    </source>
</evidence>
<comment type="function">
    <text evidence="7">Part of the tripartite ATP-independent periplasmic (TRAP) transport system.</text>
</comment>
<feature type="transmembrane region" description="Helical" evidence="7">
    <location>
        <begin position="88"/>
        <end position="108"/>
    </location>
</feature>
<dbReference type="InterPro" id="IPR055348">
    <property type="entry name" value="DctQ"/>
</dbReference>
<proteinExistence type="inferred from homology"/>